<proteinExistence type="inferred from homology"/>
<evidence type="ECO:0000259" key="3">
    <source>
        <dbReference type="PROSITE" id="PS51352"/>
    </source>
</evidence>
<dbReference type="InterPro" id="IPR036249">
    <property type="entry name" value="Thioredoxin-like_sf"/>
</dbReference>
<dbReference type="Proteomes" id="UP001057134">
    <property type="component" value="Chromosome"/>
</dbReference>
<dbReference type="PROSITE" id="PS51352">
    <property type="entry name" value="THIOREDOXIN_2"/>
    <property type="match status" value="1"/>
</dbReference>
<evidence type="ECO:0000313" key="5">
    <source>
        <dbReference type="Proteomes" id="UP001057134"/>
    </source>
</evidence>
<name>A0ABY4RF51_9BACL</name>
<keyword evidence="2" id="KW-0186">Copper</keyword>
<reference evidence="4" key="2">
    <citation type="journal article" date="2021" name="J Anim Sci Technol">
        <title>Complete genome sequence of Paenibacillus konkukensis sp. nov. SK3146 as a potential probiotic strain.</title>
        <authorList>
            <person name="Jung H.I."/>
            <person name="Park S."/>
            <person name="Niu K.M."/>
            <person name="Lee S.W."/>
            <person name="Kothari D."/>
            <person name="Yi K.J."/>
            <person name="Kim S.K."/>
        </authorList>
    </citation>
    <scope>NUCLEOTIDE SEQUENCE</scope>
    <source>
        <strain evidence="4">SK3146</strain>
    </source>
</reference>
<dbReference type="RefSeq" id="WP_249863453.1">
    <property type="nucleotide sequence ID" value="NZ_CP027059.1"/>
</dbReference>
<keyword evidence="5" id="KW-1185">Reference proteome</keyword>
<dbReference type="Gene3D" id="3.40.30.10">
    <property type="entry name" value="Glutaredoxin"/>
    <property type="match status" value="1"/>
</dbReference>
<dbReference type="CDD" id="cd02968">
    <property type="entry name" value="SCO"/>
    <property type="match status" value="1"/>
</dbReference>
<dbReference type="InterPro" id="IPR013766">
    <property type="entry name" value="Thioredoxin_domain"/>
</dbReference>
<sequence>MKQHRFKLLVSLLMCLMIASVYSWMKQEQPALPAIKQAPDFKLSGLDGKPVQLHETDGKVRLVEFMFTSCPDICPMTTYNMVKIQNELKQQQLWGTKVHFMSITFDPLQDTPEVFKAYGDKMGIDYSGWTLLTGTEQETADVAKNFGVMVQKMPDGTFVHTVTSLMLVDTQGKIRKIYKMGDEMNNDEIIETIRQLAGSSS</sequence>
<accession>A0ABY4RF51</accession>
<dbReference type="Pfam" id="PF02630">
    <property type="entry name" value="SCO1-SenC"/>
    <property type="match status" value="1"/>
</dbReference>
<dbReference type="SUPFAM" id="SSF52833">
    <property type="entry name" value="Thioredoxin-like"/>
    <property type="match status" value="1"/>
</dbReference>
<dbReference type="EMBL" id="CP027059">
    <property type="protein sequence ID" value="UQZ81204.1"/>
    <property type="molecule type" value="Genomic_DNA"/>
</dbReference>
<dbReference type="InterPro" id="IPR003782">
    <property type="entry name" value="SCO1/SenC"/>
</dbReference>
<feature type="domain" description="Thioredoxin" evidence="3">
    <location>
        <begin position="32"/>
        <end position="198"/>
    </location>
</feature>
<evidence type="ECO:0000313" key="4">
    <source>
        <dbReference type="EMBL" id="UQZ81204.1"/>
    </source>
</evidence>
<protein>
    <recommendedName>
        <fullName evidence="3">Thioredoxin domain-containing protein</fullName>
    </recommendedName>
</protein>
<evidence type="ECO:0000256" key="1">
    <source>
        <dbReference type="ARBA" id="ARBA00010996"/>
    </source>
</evidence>
<evidence type="ECO:0000256" key="2">
    <source>
        <dbReference type="ARBA" id="ARBA00023008"/>
    </source>
</evidence>
<comment type="similarity">
    <text evidence="1">Belongs to the SCO1/2 family.</text>
</comment>
<organism evidence="4 5">
    <name type="scientific">Paenibacillus konkukensis</name>
    <dbReference type="NCBI Taxonomy" id="2020716"/>
    <lineage>
        <taxon>Bacteria</taxon>
        <taxon>Bacillati</taxon>
        <taxon>Bacillota</taxon>
        <taxon>Bacilli</taxon>
        <taxon>Bacillales</taxon>
        <taxon>Paenibacillaceae</taxon>
        <taxon>Paenibacillus</taxon>
    </lineage>
</organism>
<gene>
    <name evidence="4" type="ORF">SK3146_00360</name>
</gene>
<dbReference type="PANTHER" id="PTHR12151">
    <property type="entry name" value="ELECTRON TRANSPORT PROTIN SCO1/SENC FAMILY MEMBER"/>
    <property type="match status" value="1"/>
</dbReference>
<dbReference type="PANTHER" id="PTHR12151:SF25">
    <property type="entry name" value="LINALOOL DEHYDRATASE_ISOMERASE DOMAIN-CONTAINING PROTEIN"/>
    <property type="match status" value="1"/>
</dbReference>
<reference evidence="4" key="1">
    <citation type="submission" date="2018-02" db="EMBL/GenBank/DDBJ databases">
        <authorList>
            <person name="Kim S.-K."/>
            <person name="Jung H.-I."/>
            <person name="Lee S.-W."/>
        </authorList>
    </citation>
    <scope>NUCLEOTIDE SEQUENCE</scope>
    <source>
        <strain evidence="4">SK3146</strain>
    </source>
</reference>